<dbReference type="AlphaFoldDB" id="K9ZEN6"/>
<proteinExistence type="predicted"/>
<name>K9ZEN6_ANACC</name>
<dbReference type="RefSeq" id="WP_015213472.1">
    <property type="nucleotide sequence ID" value="NC_019771.1"/>
</dbReference>
<dbReference type="STRING" id="272123.Anacy_1292"/>
<sequence>MKLLRKTPLAWRQLMKEKTRLAVAVAGIAFADMLMFIQLGFKSALFDAAVKPHRNLQADLVLINPQLQTLFSVKSFSRERLYQTLGYAGVQSVSSVYVATGQWRNPQTRQERAILVWGIDPAQPVFKTPEINENQSHLKQLDQVLFDQAGRPEYGEVADIFNKTGNFKTELNNIAIDVKGLFIDGASFAADGNVITSDSTFLQLFPAHRPDQIEVGLIQLQPDAVPEAVQAQLVAELPNDVKVLTTEEFAQIEKHYWETGTSIGFIFGLGTAVGFIVGIVIVYQILYSDVSDHLPEYATLKAMGYSDLYLLQVLLQEAMFLAVLGFLPGFLLSAGLYQVAQSATMLPIFMKMERALTVWILTVIMCSFSGAIALRKLRDADPADVF</sequence>
<feature type="transmembrane region" description="Helical" evidence="7">
    <location>
        <begin position="21"/>
        <end position="41"/>
    </location>
</feature>
<evidence type="ECO:0000256" key="7">
    <source>
        <dbReference type="SAM" id="Phobius"/>
    </source>
</evidence>
<keyword evidence="2" id="KW-0813">Transport</keyword>
<keyword evidence="6 7" id="KW-0472">Membrane</keyword>
<evidence type="ECO:0000259" key="8">
    <source>
        <dbReference type="Pfam" id="PF02687"/>
    </source>
</evidence>
<gene>
    <name evidence="9" type="ordered locus">Anacy_1292</name>
</gene>
<feature type="domain" description="ABC3 transporter permease C-terminal" evidence="8">
    <location>
        <begin position="272"/>
        <end position="381"/>
    </location>
</feature>
<keyword evidence="4 7" id="KW-0812">Transmembrane</keyword>
<keyword evidence="10" id="KW-1185">Reference proteome</keyword>
<evidence type="ECO:0000256" key="3">
    <source>
        <dbReference type="ARBA" id="ARBA00022475"/>
    </source>
</evidence>
<dbReference type="OrthoDB" id="417886at2"/>
<dbReference type="InterPro" id="IPR003838">
    <property type="entry name" value="ABC3_permease_C"/>
</dbReference>
<feature type="transmembrane region" description="Helical" evidence="7">
    <location>
        <begin position="263"/>
        <end position="287"/>
    </location>
</feature>
<evidence type="ECO:0000313" key="10">
    <source>
        <dbReference type="Proteomes" id="UP000010474"/>
    </source>
</evidence>
<feature type="transmembrane region" description="Helical" evidence="7">
    <location>
        <begin position="308"/>
        <end position="336"/>
    </location>
</feature>
<dbReference type="EMBL" id="CP003659">
    <property type="protein sequence ID" value="AFZ56820.1"/>
    <property type="molecule type" value="Genomic_DNA"/>
</dbReference>
<dbReference type="PIRSF" id="PIRSF031773">
    <property type="entry name" value="DevC"/>
    <property type="match status" value="1"/>
</dbReference>
<dbReference type="eggNOG" id="COG0577">
    <property type="taxonomic scope" value="Bacteria"/>
</dbReference>
<dbReference type="PATRIC" id="fig|272123.3.peg.1412"/>
<keyword evidence="3" id="KW-1003">Cell membrane</keyword>
<dbReference type="Proteomes" id="UP000010474">
    <property type="component" value="Chromosome"/>
</dbReference>
<accession>K9ZEN6</accession>
<reference evidence="10" key="1">
    <citation type="journal article" date="2013" name="Proc. Natl. Acad. Sci. U.S.A.">
        <title>Improving the coverage of the cyanobacterial phylum using diversity-driven genome sequencing.</title>
        <authorList>
            <person name="Shih P.M."/>
            <person name="Wu D."/>
            <person name="Latifi A."/>
            <person name="Axen S.D."/>
            <person name="Fewer D.P."/>
            <person name="Talla E."/>
            <person name="Calteau A."/>
            <person name="Cai F."/>
            <person name="Tandeau de Marsac N."/>
            <person name="Rippka R."/>
            <person name="Herdman M."/>
            <person name="Sivonen K."/>
            <person name="Coursin T."/>
            <person name="Laurent T."/>
            <person name="Goodwin L."/>
            <person name="Nolan M."/>
            <person name="Davenport K.W."/>
            <person name="Han C.S."/>
            <person name="Rubin E.M."/>
            <person name="Eisen J.A."/>
            <person name="Woyke T."/>
            <person name="Gugger M."/>
            <person name="Kerfeld C.A."/>
        </authorList>
    </citation>
    <scope>NUCLEOTIDE SEQUENCE [LARGE SCALE GENOMIC DNA]</scope>
    <source>
        <strain evidence="10">ATCC 27899 / PCC 7122</strain>
    </source>
</reference>
<evidence type="ECO:0000256" key="5">
    <source>
        <dbReference type="ARBA" id="ARBA00022989"/>
    </source>
</evidence>
<evidence type="ECO:0000256" key="4">
    <source>
        <dbReference type="ARBA" id="ARBA00022692"/>
    </source>
</evidence>
<dbReference type="Pfam" id="PF02687">
    <property type="entry name" value="FtsX"/>
    <property type="match status" value="1"/>
</dbReference>
<dbReference type="GO" id="GO:0005886">
    <property type="term" value="C:plasma membrane"/>
    <property type="evidence" value="ECO:0007669"/>
    <property type="project" value="UniProtKB-SubCell"/>
</dbReference>
<keyword evidence="5 7" id="KW-1133">Transmembrane helix</keyword>
<dbReference type="NCBIfam" id="TIGR01185">
    <property type="entry name" value="devC"/>
    <property type="match status" value="1"/>
</dbReference>
<comment type="subcellular location">
    <subcellularLocation>
        <location evidence="1">Cell membrane</location>
        <topology evidence="1">Multi-pass membrane protein</topology>
    </subcellularLocation>
</comment>
<evidence type="ECO:0000256" key="6">
    <source>
        <dbReference type="ARBA" id="ARBA00023136"/>
    </source>
</evidence>
<dbReference type="InterPro" id="IPR051125">
    <property type="entry name" value="ABC-4/HrtB_transporter"/>
</dbReference>
<feature type="transmembrane region" description="Helical" evidence="7">
    <location>
        <begin position="356"/>
        <end position="374"/>
    </location>
</feature>
<evidence type="ECO:0000256" key="2">
    <source>
        <dbReference type="ARBA" id="ARBA00022448"/>
    </source>
</evidence>
<organism evidence="9 10">
    <name type="scientific">Anabaena cylindrica (strain ATCC 27899 / PCC 7122)</name>
    <dbReference type="NCBI Taxonomy" id="272123"/>
    <lineage>
        <taxon>Bacteria</taxon>
        <taxon>Bacillati</taxon>
        <taxon>Cyanobacteriota</taxon>
        <taxon>Cyanophyceae</taxon>
        <taxon>Nostocales</taxon>
        <taxon>Nostocaceae</taxon>
        <taxon>Anabaena</taxon>
    </lineage>
</organism>
<dbReference type="HOGENOM" id="CLU_000604_8_9_3"/>
<dbReference type="InterPro" id="IPR005891">
    <property type="entry name" value="DevC"/>
</dbReference>
<protein>
    <submittedName>
        <fullName evidence="9">DevC protein</fullName>
    </submittedName>
</protein>
<evidence type="ECO:0000256" key="1">
    <source>
        <dbReference type="ARBA" id="ARBA00004651"/>
    </source>
</evidence>
<dbReference type="PANTHER" id="PTHR43738:SF1">
    <property type="entry name" value="HEMIN TRANSPORT SYSTEM PERMEASE PROTEIN HRTB-RELATED"/>
    <property type="match status" value="1"/>
</dbReference>
<dbReference type="KEGG" id="acy:Anacy_1292"/>
<dbReference type="PANTHER" id="PTHR43738">
    <property type="entry name" value="ABC TRANSPORTER, MEMBRANE PROTEIN"/>
    <property type="match status" value="1"/>
</dbReference>
<evidence type="ECO:0000313" key="9">
    <source>
        <dbReference type="EMBL" id="AFZ56820.1"/>
    </source>
</evidence>